<protein>
    <submittedName>
        <fullName evidence="5">Lysophospholipid acyltransferase family protein</fullName>
    </submittedName>
</protein>
<dbReference type="PANTHER" id="PTHR10434">
    <property type="entry name" value="1-ACYL-SN-GLYCEROL-3-PHOSPHATE ACYLTRANSFERASE"/>
    <property type="match status" value="1"/>
</dbReference>
<keyword evidence="1" id="KW-0808">Transferase</keyword>
<sequence>MSRRRIGGWYRLAVIVLKPALLLTTKRNWQGAGNLPVTGGVITVTNHISYVDPFTFGHFVYERGRLPRFLAKESVFRLPLLGRLVRGAGQIPVYRETNDAGAAYSAAVVAVRAGECVSFYPEGTLTRDPGQWPMRGRTGAVRVALETGAPLVPIAQWGAQEILPAYSKRFHLVPRHTVWVSAGPPVDLSRFAGQPVTVAVLDEATGQMMNELTALLEEIRGETAPPQRYDPRAGGTTWYGNPNPKQPKQQKRKRSGR</sequence>
<keyword evidence="2 5" id="KW-0012">Acyltransferase</keyword>
<dbReference type="SMART" id="SM00563">
    <property type="entry name" value="PlsC"/>
    <property type="match status" value="1"/>
</dbReference>
<accession>A0ABP6Z0L4</accession>
<dbReference type="GO" id="GO:0016746">
    <property type="term" value="F:acyltransferase activity"/>
    <property type="evidence" value="ECO:0007669"/>
    <property type="project" value="UniProtKB-KW"/>
</dbReference>
<dbReference type="EMBL" id="BAAAZO010000001">
    <property type="protein sequence ID" value="GAA3595746.1"/>
    <property type="molecule type" value="Genomic_DNA"/>
</dbReference>
<dbReference type="SUPFAM" id="SSF69593">
    <property type="entry name" value="Glycerol-3-phosphate (1)-acyltransferase"/>
    <property type="match status" value="1"/>
</dbReference>
<dbReference type="Pfam" id="PF01553">
    <property type="entry name" value="Acyltransferase"/>
    <property type="match status" value="1"/>
</dbReference>
<evidence type="ECO:0000256" key="1">
    <source>
        <dbReference type="ARBA" id="ARBA00022679"/>
    </source>
</evidence>
<evidence type="ECO:0000313" key="5">
    <source>
        <dbReference type="EMBL" id="GAA3595746.1"/>
    </source>
</evidence>
<comment type="caution">
    <text evidence="5">The sequence shown here is derived from an EMBL/GenBank/DDBJ whole genome shotgun (WGS) entry which is preliminary data.</text>
</comment>
<evidence type="ECO:0000259" key="4">
    <source>
        <dbReference type="SMART" id="SM00563"/>
    </source>
</evidence>
<dbReference type="CDD" id="cd07989">
    <property type="entry name" value="LPLAT_AGPAT-like"/>
    <property type="match status" value="1"/>
</dbReference>
<dbReference type="Proteomes" id="UP001501074">
    <property type="component" value="Unassembled WGS sequence"/>
</dbReference>
<feature type="domain" description="Phospholipid/glycerol acyltransferase" evidence="4">
    <location>
        <begin position="41"/>
        <end position="159"/>
    </location>
</feature>
<reference evidence="6" key="1">
    <citation type="journal article" date="2019" name="Int. J. Syst. Evol. Microbiol.">
        <title>The Global Catalogue of Microorganisms (GCM) 10K type strain sequencing project: providing services to taxonomists for standard genome sequencing and annotation.</title>
        <authorList>
            <consortium name="The Broad Institute Genomics Platform"/>
            <consortium name="The Broad Institute Genome Sequencing Center for Infectious Disease"/>
            <person name="Wu L."/>
            <person name="Ma J."/>
        </authorList>
    </citation>
    <scope>NUCLEOTIDE SEQUENCE [LARGE SCALE GENOMIC DNA]</scope>
    <source>
        <strain evidence="6">JCM 16902</strain>
    </source>
</reference>
<gene>
    <name evidence="5" type="ORF">GCM10022223_08680</name>
</gene>
<proteinExistence type="predicted"/>
<evidence type="ECO:0000256" key="3">
    <source>
        <dbReference type="SAM" id="MobiDB-lite"/>
    </source>
</evidence>
<name>A0ABP6Z0L4_9ACTN</name>
<organism evidence="5 6">
    <name type="scientific">Kineosporia mesophila</name>
    <dbReference type="NCBI Taxonomy" id="566012"/>
    <lineage>
        <taxon>Bacteria</taxon>
        <taxon>Bacillati</taxon>
        <taxon>Actinomycetota</taxon>
        <taxon>Actinomycetes</taxon>
        <taxon>Kineosporiales</taxon>
        <taxon>Kineosporiaceae</taxon>
        <taxon>Kineosporia</taxon>
    </lineage>
</organism>
<feature type="compositionally biased region" description="Basic residues" evidence="3">
    <location>
        <begin position="248"/>
        <end position="257"/>
    </location>
</feature>
<feature type="region of interest" description="Disordered" evidence="3">
    <location>
        <begin position="221"/>
        <end position="257"/>
    </location>
</feature>
<keyword evidence="6" id="KW-1185">Reference proteome</keyword>
<dbReference type="InterPro" id="IPR002123">
    <property type="entry name" value="Plipid/glycerol_acylTrfase"/>
</dbReference>
<evidence type="ECO:0000313" key="6">
    <source>
        <dbReference type="Proteomes" id="UP001501074"/>
    </source>
</evidence>
<dbReference type="PANTHER" id="PTHR10434:SF55">
    <property type="entry name" value="POSSIBLE ACYLTRANSFERASE"/>
    <property type="match status" value="1"/>
</dbReference>
<dbReference type="RefSeq" id="WP_231487394.1">
    <property type="nucleotide sequence ID" value="NZ_BAAAZO010000001.1"/>
</dbReference>
<evidence type="ECO:0000256" key="2">
    <source>
        <dbReference type="ARBA" id="ARBA00023315"/>
    </source>
</evidence>